<comment type="caution">
    <text evidence="2">The sequence shown here is derived from an EMBL/GenBank/DDBJ whole genome shotgun (WGS) entry which is preliminary data.</text>
</comment>
<accession>A0A917AHQ8</accession>
<dbReference type="PROSITE" id="PS51688">
    <property type="entry name" value="ICA"/>
    <property type="match status" value="1"/>
</dbReference>
<dbReference type="InterPro" id="IPR021251">
    <property type="entry name" value="DUF2793"/>
</dbReference>
<proteinExistence type="predicted"/>
<evidence type="ECO:0000259" key="1">
    <source>
        <dbReference type="PROSITE" id="PS51688"/>
    </source>
</evidence>
<dbReference type="OrthoDB" id="564699at2"/>
<reference evidence="2" key="1">
    <citation type="journal article" date="2014" name="Int. J. Syst. Evol. Microbiol.">
        <title>Complete genome sequence of Corynebacterium casei LMG S-19264T (=DSM 44701T), isolated from a smear-ripened cheese.</title>
        <authorList>
            <consortium name="US DOE Joint Genome Institute (JGI-PGF)"/>
            <person name="Walter F."/>
            <person name="Albersmeier A."/>
            <person name="Kalinowski J."/>
            <person name="Ruckert C."/>
        </authorList>
    </citation>
    <scope>NUCLEOTIDE SEQUENCE</scope>
    <source>
        <strain evidence="2">CGMCC 1.16012</strain>
    </source>
</reference>
<dbReference type="Pfam" id="PF10983">
    <property type="entry name" value="DUF2793"/>
    <property type="match status" value="1"/>
</dbReference>
<dbReference type="RefSeq" id="WP_095594194.1">
    <property type="nucleotide sequence ID" value="NZ_BMKN01000002.1"/>
</dbReference>
<sequence length="325" mass="33863">MSDDSLILNLPYIQPSQAQKHVTHNEAIRALDVLVHLSVKSQSVAAAPITPIAGDRYVVAAGGSGAWAGQDAKVAMWDGVAWAFHTPNKGWRAWVEDEGNLSVFEGSAWVLQTGDFQNLGGIGINTSSDTVNKIAVAADASLFSHDGAGHQVKVNKNAASDTASLLFQTGFSGRAEMGLAGDDTFQIKASADGSTWAQGIVVDGSGKVGIGQSAGAEALQVAGNVLADAYLAPSDARLKTNIQNATPAPDLIDSLRVVSFDWITGGEIRFGLIAQEVAQVLPEAVQPGGLPDQPWSIDPSRLVPLLVLELQALRARVAALESAAP</sequence>
<dbReference type="Pfam" id="PF13884">
    <property type="entry name" value="Peptidase_S74"/>
    <property type="match status" value="1"/>
</dbReference>
<dbReference type="Proteomes" id="UP000606730">
    <property type="component" value="Unassembled WGS sequence"/>
</dbReference>
<protein>
    <recommendedName>
        <fullName evidence="1">Peptidase S74 domain-containing protein</fullName>
    </recommendedName>
</protein>
<gene>
    <name evidence="2" type="ORF">GCM10011517_22770</name>
</gene>
<keyword evidence="3" id="KW-1185">Reference proteome</keyword>
<reference evidence="2" key="2">
    <citation type="submission" date="2020-09" db="EMBL/GenBank/DDBJ databases">
        <authorList>
            <person name="Sun Q."/>
            <person name="Zhou Y."/>
        </authorList>
    </citation>
    <scope>NUCLEOTIDE SEQUENCE</scope>
    <source>
        <strain evidence="2">CGMCC 1.16012</strain>
    </source>
</reference>
<feature type="domain" description="Peptidase S74" evidence="1">
    <location>
        <begin position="234"/>
        <end position="324"/>
    </location>
</feature>
<dbReference type="InterPro" id="IPR030392">
    <property type="entry name" value="S74_ICA"/>
</dbReference>
<dbReference type="AlphaFoldDB" id="A0A917AHQ8"/>
<evidence type="ECO:0000313" key="2">
    <source>
        <dbReference type="EMBL" id="GGE54582.1"/>
    </source>
</evidence>
<name>A0A917AHQ8_9RHOB</name>
<evidence type="ECO:0000313" key="3">
    <source>
        <dbReference type="Proteomes" id="UP000606730"/>
    </source>
</evidence>
<organism evidence="2 3">
    <name type="scientific">Actibacterium pelagium</name>
    <dbReference type="NCBI Taxonomy" id="2029103"/>
    <lineage>
        <taxon>Bacteria</taxon>
        <taxon>Pseudomonadati</taxon>
        <taxon>Pseudomonadota</taxon>
        <taxon>Alphaproteobacteria</taxon>
        <taxon>Rhodobacterales</taxon>
        <taxon>Roseobacteraceae</taxon>
        <taxon>Actibacterium</taxon>
    </lineage>
</organism>
<dbReference type="EMBL" id="BMKN01000002">
    <property type="protein sequence ID" value="GGE54582.1"/>
    <property type="molecule type" value="Genomic_DNA"/>
</dbReference>